<keyword evidence="3" id="KW-1185">Reference proteome</keyword>
<evidence type="ECO:0000313" key="2">
    <source>
        <dbReference type="EMBL" id="KAL2869886.1"/>
    </source>
</evidence>
<dbReference type="Pfam" id="PF00045">
    <property type="entry name" value="Hemopexin"/>
    <property type="match status" value="1"/>
</dbReference>
<evidence type="ECO:0000313" key="3">
    <source>
        <dbReference type="Proteomes" id="UP001610432"/>
    </source>
</evidence>
<dbReference type="InterPro" id="IPR036375">
    <property type="entry name" value="Hemopexin-like_dom_sf"/>
</dbReference>
<organism evidence="2 3">
    <name type="scientific">Aspergillus lucknowensis</name>
    <dbReference type="NCBI Taxonomy" id="176173"/>
    <lineage>
        <taxon>Eukaryota</taxon>
        <taxon>Fungi</taxon>
        <taxon>Dikarya</taxon>
        <taxon>Ascomycota</taxon>
        <taxon>Pezizomycotina</taxon>
        <taxon>Eurotiomycetes</taxon>
        <taxon>Eurotiomycetidae</taxon>
        <taxon>Eurotiales</taxon>
        <taxon>Aspergillaceae</taxon>
        <taxon>Aspergillus</taxon>
        <taxon>Aspergillus subgen. Nidulantes</taxon>
    </lineage>
</organism>
<accession>A0ABR4LZC7</accession>
<comment type="caution">
    <text evidence="2">The sequence shown here is derived from an EMBL/GenBank/DDBJ whole genome shotgun (WGS) entry which is preliminary data.</text>
</comment>
<dbReference type="RefSeq" id="XP_070888865.1">
    <property type="nucleotide sequence ID" value="XM_071028509.1"/>
</dbReference>
<dbReference type="SMART" id="SM00120">
    <property type="entry name" value="HX"/>
    <property type="match status" value="3"/>
</dbReference>
<evidence type="ECO:0000256" key="1">
    <source>
        <dbReference type="PROSITE-ProRule" id="PRU01011"/>
    </source>
</evidence>
<dbReference type="GeneID" id="98143581"/>
<dbReference type="Proteomes" id="UP001610432">
    <property type="component" value="Unassembled WGS sequence"/>
</dbReference>
<name>A0ABR4LZC7_9EURO</name>
<feature type="repeat" description="Hemopexin" evidence="1">
    <location>
        <begin position="112"/>
        <end position="160"/>
    </location>
</feature>
<dbReference type="Gene3D" id="2.110.10.10">
    <property type="entry name" value="Hemopexin-like domain"/>
    <property type="match status" value="1"/>
</dbReference>
<sequence>MVDAAYYHAGYGQTYFFSGRRYARVKFRPNHDDDEVTFGPAKITSYWPSLVSIGFGTVDTILPVEGSPDEGYYFFGARFARIRLVPETNNDTVTDGPWVITQKLTSLATAGFDTVDAAMPVPGKSGEAYIFRGTNYVRININTDKIVYGPSSLKSAWSNITNAGFDSIDLALPVPGSTNGDTYFFKGDKYLKARVVAGAAETITYGPKPIADHWKSLDWA</sequence>
<feature type="repeat" description="Hemopexin" evidence="1">
    <location>
        <begin position="1"/>
        <end position="50"/>
    </location>
</feature>
<feature type="repeat" description="Hemopexin" evidence="1">
    <location>
        <begin position="165"/>
        <end position="217"/>
    </location>
</feature>
<dbReference type="SUPFAM" id="SSF50923">
    <property type="entry name" value="Hemopexin-like domain"/>
    <property type="match status" value="1"/>
</dbReference>
<dbReference type="EMBL" id="JBFXLQ010000008">
    <property type="protein sequence ID" value="KAL2869886.1"/>
    <property type="molecule type" value="Genomic_DNA"/>
</dbReference>
<reference evidence="2 3" key="1">
    <citation type="submission" date="2024-07" db="EMBL/GenBank/DDBJ databases">
        <title>Section-level genome sequencing and comparative genomics of Aspergillus sections Usti and Cavernicolus.</title>
        <authorList>
            <consortium name="Lawrence Berkeley National Laboratory"/>
            <person name="Nybo J.L."/>
            <person name="Vesth T.C."/>
            <person name="Theobald S."/>
            <person name="Frisvad J.C."/>
            <person name="Larsen T.O."/>
            <person name="Kjaerboelling I."/>
            <person name="Rothschild-Mancinelli K."/>
            <person name="Lyhne E.K."/>
            <person name="Kogle M.E."/>
            <person name="Barry K."/>
            <person name="Clum A."/>
            <person name="Na H."/>
            <person name="Ledsgaard L."/>
            <person name="Lin J."/>
            <person name="Lipzen A."/>
            <person name="Kuo A."/>
            <person name="Riley R."/>
            <person name="Mondo S."/>
            <person name="Labutti K."/>
            <person name="Haridas S."/>
            <person name="Pangalinan J."/>
            <person name="Salamov A.A."/>
            <person name="Simmons B.A."/>
            <person name="Magnuson J.K."/>
            <person name="Chen J."/>
            <person name="Drula E."/>
            <person name="Henrissat B."/>
            <person name="Wiebenga A."/>
            <person name="Lubbers R.J."/>
            <person name="Gomes A.C."/>
            <person name="Macurrencykelacurrency M.R."/>
            <person name="Stajich J."/>
            <person name="Grigoriev I.V."/>
            <person name="Mortensen U.H."/>
            <person name="De Vries R.P."/>
            <person name="Baker S.E."/>
            <person name="Andersen M.R."/>
        </authorList>
    </citation>
    <scope>NUCLEOTIDE SEQUENCE [LARGE SCALE GENOMIC DNA]</scope>
    <source>
        <strain evidence="2 3">CBS 449.75</strain>
    </source>
</reference>
<gene>
    <name evidence="2" type="ORF">BJX67DRAFT_347241</name>
</gene>
<proteinExistence type="predicted"/>
<dbReference type="InterPro" id="IPR018487">
    <property type="entry name" value="Hemopexin-like_repeat"/>
</dbReference>
<dbReference type="PROSITE" id="PS51642">
    <property type="entry name" value="HEMOPEXIN_2"/>
    <property type="match status" value="3"/>
</dbReference>
<protein>
    <submittedName>
        <fullName evidence="2">Hemopexin</fullName>
    </submittedName>
</protein>